<organism evidence="2 3">
    <name type="scientific">Periconia macrospinosa</name>
    <dbReference type="NCBI Taxonomy" id="97972"/>
    <lineage>
        <taxon>Eukaryota</taxon>
        <taxon>Fungi</taxon>
        <taxon>Dikarya</taxon>
        <taxon>Ascomycota</taxon>
        <taxon>Pezizomycotina</taxon>
        <taxon>Dothideomycetes</taxon>
        <taxon>Pleosporomycetidae</taxon>
        <taxon>Pleosporales</taxon>
        <taxon>Massarineae</taxon>
        <taxon>Periconiaceae</taxon>
        <taxon>Periconia</taxon>
    </lineage>
</organism>
<dbReference type="AlphaFoldDB" id="A0A2V1DBJ3"/>
<evidence type="ECO:0000313" key="3">
    <source>
        <dbReference type="Proteomes" id="UP000244855"/>
    </source>
</evidence>
<accession>A0A2V1DBJ3</accession>
<dbReference type="Gene3D" id="3.30.56.110">
    <property type="entry name" value="Protein of unknown function DUF2237"/>
    <property type="match status" value="1"/>
</dbReference>
<feature type="compositionally biased region" description="Polar residues" evidence="1">
    <location>
        <begin position="69"/>
        <end position="79"/>
    </location>
</feature>
<keyword evidence="3" id="KW-1185">Reference proteome</keyword>
<reference evidence="2 3" key="1">
    <citation type="journal article" date="2018" name="Sci. Rep.">
        <title>Comparative genomics provides insights into the lifestyle and reveals functional heterogeneity of dark septate endophytic fungi.</title>
        <authorList>
            <person name="Knapp D.G."/>
            <person name="Nemeth J.B."/>
            <person name="Barry K."/>
            <person name="Hainaut M."/>
            <person name="Henrissat B."/>
            <person name="Johnson J."/>
            <person name="Kuo A."/>
            <person name="Lim J.H.P."/>
            <person name="Lipzen A."/>
            <person name="Nolan M."/>
            <person name="Ohm R.A."/>
            <person name="Tamas L."/>
            <person name="Grigoriev I.V."/>
            <person name="Spatafora J.W."/>
            <person name="Nagy L.G."/>
            <person name="Kovacs G.M."/>
        </authorList>
    </citation>
    <scope>NUCLEOTIDE SEQUENCE [LARGE SCALE GENOMIC DNA]</scope>
    <source>
        <strain evidence="2 3">DSE2036</strain>
    </source>
</reference>
<proteinExistence type="predicted"/>
<name>A0A2V1DBJ3_9PLEO</name>
<sequence>MSGKNEQGAINVHEKNVLNAPLQKHTSKRFCTATTPIAATLTPTFLTYASTHNIALPSTAQNPGDRACLSTTSWKSGSDGNDDGVPRVKLACTHRAALDDNGDGDGGVDLDTLKKWAVVDLERGWERPTERPSGRVR</sequence>
<dbReference type="OrthoDB" id="1517790at2759"/>
<gene>
    <name evidence="2" type="ORF">DM02DRAFT_571248</name>
</gene>
<evidence type="ECO:0000313" key="2">
    <source>
        <dbReference type="EMBL" id="PVH95411.1"/>
    </source>
</evidence>
<dbReference type="EMBL" id="KZ805497">
    <property type="protein sequence ID" value="PVH95411.1"/>
    <property type="molecule type" value="Genomic_DNA"/>
</dbReference>
<evidence type="ECO:0000256" key="1">
    <source>
        <dbReference type="SAM" id="MobiDB-lite"/>
    </source>
</evidence>
<dbReference type="Proteomes" id="UP000244855">
    <property type="component" value="Unassembled WGS sequence"/>
</dbReference>
<protein>
    <submittedName>
        <fullName evidence="2">Uncharacterized protein</fullName>
    </submittedName>
</protein>
<feature type="region of interest" description="Disordered" evidence="1">
    <location>
        <begin position="57"/>
        <end position="83"/>
    </location>
</feature>